<evidence type="ECO:0000313" key="2">
    <source>
        <dbReference type="Proteomes" id="UP000198553"/>
    </source>
</evidence>
<protein>
    <recommendedName>
        <fullName evidence="3">Ribbon-helix-helix protein, copG family</fullName>
    </recommendedName>
</protein>
<dbReference type="Proteomes" id="UP000198553">
    <property type="component" value="Unassembled WGS sequence"/>
</dbReference>
<dbReference type="STRING" id="930146.SAMN05192533_105139"/>
<sequence length="152" mass="18108">MERHSIYLYKKLSKVAQSKQLGEDSTKFSIHLNKNYTQMLEEFANRTDTSRAEAARLLLSSALDEIDNLYNLKKDEGFDYSYTAEMEKFLEQEEIELLVYQYNRKTDRLSELELIKKSLDRNDENYELHINLIEKEKEILTNKLKEAGWIKE</sequence>
<reference evidence="2" key="1">
    <citation type="submission" date="2016-10" db="EMBL/GenBank/DDBJ databases">
        <authorList>
            <person name="Varghese N."/>
            <person name="Submissions S."/>
        </authorList>
    </citation>
    <scope>NUCLEOTIDE SEQUENCE [LARGE SCALE GENOMIC DNA]</scope>
    <source>
        <strain evidence="2">B48,IBRC-M 10115,DSM 25386,CECT 8001</strain>
    </source>
</reference>
<dbReference type="RefSeq" id="WP_090743915.1">
    <property type="nucleotide sequence ID" value="NZ_FOBW01000005.1"/>
</dbReference>
<proteinExistence type="predicted"/>
<name>A0A1H8AUQ3_9BACI</name>
<evidence type="ECO:0008006" key="3">
    <source>
        <dbReference type="Google" id="ProtNLM"/>
    </source>
</evidence>
<evidence type="ECO:0000313" key="1">
    <source>
        <dbReference type="EMBL" id="SEM73684.1"/>
    </source>
</evidence>
<dbReference type="AlphaFoldDB" id="A0A1H8AUQ3"/>
<accession>A0A1H8AUQ3</accession>
<dbReference type="EMBL" id="FOBW01000005">
    <property type="protein sequence ID" value="SEM73684.1"/>
    <property type="molecule type" value="Genomic_DNA"/>
</dbReference>
<keyword evidence="2" id="KW-1185">Reference proteome</keyword>
<organism evidence="1 2">
    <name type="scientific">Mesobacillus persicus</name>
    <dbReference type="NCBI Taxonomy" id="930146"/>
    <lineage>
        <taxon>Bacteria</taxon>
        <taxon>Bacillati</taxon>
        <taxon>Bacillota</taxon>
        <taxon>Bacilli</taxon>
        <taxon>Bacillales</taxon>
        <taxon>Bacillaceae</taxon>
        <taxon>Mesobacillus</taxon>
    </lineage>
</organism>
<gene>
    <name evidence="1" type="ORF">SAMN05192533_105139</name>
</gene>